<keyword evidence="1" id="KW-0489">Methyltransferase</keyword>
<reference evidence="1 2" key="1">
    <citation type="journal article" date="2015" name="Proc. Natl. Acad. Sci. U.S.A.">
        <title>The resurrection genome of Boea hygrometrica: A blueprint for survival of dehydration.</title>
        <authorList>
            <person name="Xiao L."/>
            <person name="Yang G."/>
            <person name="Zhang L."/>
            <person name="Yang X."/>
            <person name="Zhao S."/>
            <person name="Ji Z."/>
            <person name="Zhou Q."/>
            <person name="Hu M."/>
            <person name="Wang Y."/>
            <person name="Chen M."/>
            <person name="Xu Y."/>
            <person name="Jin H."/>
            <person name="Xiao X."/>
            <person name="Hu G."/>
            <person name="Bao F."/>
            <person name="Hu Y."/>
            <person name="Wan P."/>
            <person name="Li L."/>
            <person name="Deng X."/>
            <person name="Kuang T."/>
            <person name="Xiang C."/>
            <person name="Zhu J.K."/>
            <person name="Oliver M.J."/>
            <person name="He Y."/>
        </authorList>
    </citation>
    <scope>NUCLEOTIDE SEQUENCE [LARGE SCALE GENOMIC DNA]</scope>
    <source>
        <strain evidence="2">cv. XS01</strain>
    </source>
</reference>
<gene>
    <name evidence="1" type="ORF">F511_33032</name>
</gene>
<evidence type="ECO:0000313" key="2">
    <source>
        <dbReference type="Proteomes" id="UP000250235"/>
    </source>
</evidence>
<dbReference type="GO" id="GO:0032259">
    <property type="term" value="P:methylation"/>
    <property type="evidence" value="ECO:0007669"/>
    <property type="project" value="UniProtKB-KW"/>
</dbReference>
<evidence type="ECO:0000313" key="1">
    <source>
        <dbReference type="EMBL" id="KZV44624.1"/>
    </source>
</evidence>
<dbReference type="AlphaFoldDB" id="A0A2Z7CJB1"/>
<sequence>MSPSVFSVAGVGTSSFGLVGTTEFWISEGDSAVSSVGLQLCERSDVALRTDVYLCRDTLVTIHRTLSSSIADGRQLRLKCEICVDRTQFVVIVAQRLEGVCRGTRVTPVPHLPTGTVSHRYHGFSAGRGVDPTGGVQGGG</sequence>
<keyword evidence="1" id="KW-0808">Transferase</keyword>
<accession>A0A2Z7CJB1</accession>
<dbReference type="EMBL" id="KQ996629">
    <property type="protein sequence ID" value="KZV44624.1"/>
    <property type="molecule type" value="Genomic_DNA"/>
</dbReference>
<organism evidence="1 2">
    <name type="scientific">Dorcoceras hygrometricum</name>
    <dbReference type="NCBI Taxonomy" id="472368"/>
    <lineage>
        <taxon>Eukaryota</taxon>
        <taxon>Viridiplantae</taxon>
        <taxon>Streptophyta</taxon>
        <taxon>Embryophyta</taxon>
        <taxon>Tracheophyta</taxon>
        <taxon>Spermatophyta</taxon>
        <taxon>Magnoliopsida</taxon>
        <taxon>eudicotyledons</taxon>
        <taxon>Gunneridae</taxon>
        <taxon>Pentapetalae</taxon>
        <taxon>asterids</taxon>
        <taxon>lamiids</taxon>
        <taxon>Lamiales</taxon>
        <taxon>Gesneriaceae</taxon>
        <taxon>Didymocarpoideae</taxon>
        <taxon>Trichosporeae</taxon>
        <taxon>Loxocarpinae</taxon>
        <taxon>Dorcoceras</taxon>
    </lineage>
</organism>
<keyword evidence="2" id="KW-1185">Reference proteome</keyword>
<proteinExistence type="predicted"/>
<dbReference type="GO" id="GO:0008168">
    <property type="term" value="F:methyltransferase activity"/>
    <property type="evidence" value="ECO:0007669"/>
    <property type="project" value="UniProtKB-KW"/>
</dbReference>
<protein>
    <submittedName>
        <fullName evidence="1">Histone-lysine N-methyltransferase SUV39H1</fullName>
    </submittedName>
</protein>
<name>A0A2Z7CJB1_9LAMI</name>
<dbReference type="Proteomes" id="UP000250235">
    <property type="component" value="Unassembled WGS sequence"/>
</dbReference>